<sequence length="337" mass="35774">MRSINLAIVGATGLVGEAIIKLLADRQFPVGELFVLASENGAGGKVSFGGKSLTVKKTEDFDFSQVEVALFAAGATVSQQLAPRAAEAGAMVVDLSPAFRYESDVPLLVADVNDELLGQARENNLVACADAATVQLVRALKPLADMAPLQEVVVTQLQAVSATGRSGVDQLAQQSVRLLNGLSPSEAAQAQIAFNALPLSGQAQENGFTSEELKLMLETRRVLADQPLSVQVTTVRVPVFYGHGQSVSVRSIQPLAMAQALSVWEGQNDLDVLENDDPQAMSPVASVEGEPRLRISRTREDMEGSGGLSYFSVADNVRWGAALNAVKVVEKLLKDYL</sequence>
<dbReference type="PANTHER" id="PTHR46278:SF2">
    <property type="entry name" value="ASPARTATE-SEMIALDEHYDE DEHYDROGENASE"/>
    <property type="match status" value="1"/>
</dbReference>
<dbReference type="InterPro" id="IPR036291">
    <property type="entry name" value="NAD(P)-bd_dom_sf"/>
</dbReference>
<dbReference type="CDD" id="cd02316">
    <property type="entry name" value="VcASADH2_like_N"/>
    <property type="match status" value="1"/>
</dbReference>
<dbReference type="PIRSF" id="PIRSF000148">
    <property type="entry name" value="ASA_dh"/>
    <property type="match status" value="1"/>
</dbReference>
<dbReference type="SUPFAM" id="SSF55347">
    <property type="entry name" value="Glyceraldehyde-3-phosphate dehydrogenase-like, C-terminal domain"/>
    <property type="match status" value="1"/>
</dbReference>
<feature type="domain" description="Semialdehyde dehydrogenase NAD-binding" evidence="2">
    <location>
        <begin position="5"/>
        <end position="120"/>
    </location>
</feature>
<dbReference type="Pfam" id="PF02774">
    <property type="entry name" value="Semialdhyde_dhC"/>
    <property type="match status" value="1"/>
</dbReference>
<dbReference type="Pfam" id="PF01118">
    <property type="entry name" value="Semialdhyde_dh"/>
    <property type="match status" value="1"/>
</dbReference>
<name>A0ABR4WH80_9GAMM</name>
<evidence type="ECO:0000259" key="2">
    <source>
        <dbReference type="SMART" id="SM00859"/>
    </source>
</evidence>
<dbReference type="InterPro" id="IPR000534">
    <property type="entry name" value="Semialdehyde_DH_NAD-bd"/>
</dbReference>
<dbReference type="SUPFAM" id="SSF51735">
    <property type="entry name" value="NAD(P)-binding Rossmann-fold domains"/>
    <property type="match status" value="1"/>
</dbReference>
<dbReference type="InterPro" id="IPR012280">
    <property type="entry name" value="Semialdhyde_DH_dimer_dom"/>
</dbReference>
<gene>
    <name evidence="3" type="ORF">T9A_00067</name>
</gene>
<dbReference type="SMART" id="SM00859">
    <property type="entry name" value="Semialdhyde_dh"/>
    <property type="match status" value="1"/>
</dbReference>
<comment type="similarity">
    <text evidence="1">Belongs to the aspartate-semialdehyde dehydrogenase family.</text>
</comment>
<dbReference type="NCBIfam" id="NF011456">
    <property type="entry name" value="PRK14874.1"/>
    <property type="match status" value="1"/>
</dbReference>
<dbReference type="Proteomes" id="UP000029443">
    <property type="component" value="Unassembled WGS sequence"/>
</dbReference>
<dbReference type="Gene3D" id="3.40.50.720">
    <property type="entry name" value="NAD(P)-binding Rossmann-like Domain"/>
    <property type="match status" value="1"/>
</dbReference>
<dbReference type="PANTHER" id="PTHR46278">
    <property type="entry name" value="DEHYDROGENASE, PUTATIVE-RELATED"/>
    <property type="match status" value="1"/>
</dbReference>
<dbReference type="EMBL" id="ARXU01000001">
    <property type="protein sequence ID" value="KGD62747.1"/>
    <property type="molecule type" value="Genomic_DNA"/>
</dbReference>
<reference evidence="3 4" key="1">
    <citation type="submission" date="2012-09" db="EMBL/GenBank/DDBJ databases">
        <title>Genome Sequence of alkane-degrading Bacterium Alcanivorax jadensis T9.</title>
        <authorList>
            <person name="Lai Q."/>
            <person name="Shao Z."/>
        </authorList>
    </citation>
    <scope>NUCLEOTIDE SEQUENCE [LARGE SCALE GENOMIC DNA]</scope>
    <source>
        <strain evidence="3 4">T9</strain>
    </source>
</reference>
<dbReference type="Gene3D" id="3.30.360.10">
    <property type="entry name" value="Dihydrodipicolinate Reductase, domain 2"/>
    <property type="match status" value="1"/>
</dbReference>
<accession>A0ABR4WH80</accession>
<evidence type="ECO:0000313" key="4">
    <source>
        <dbReference type="Proteomes" id="UP000029443"/>
    </source>
</evidence>
<evidence type="ECO:0000256" key="1">
    <source>
        <dbReference type="ARBA" id="ARBA00010584"/>
    </source>
</evidence>
<evidence type="ECO:0000313" key="3">
    <source>
        <dbReference type="EMBL" id="KGD62747.1"/>
    </source>
</evidence>
<organism evidence="3 4">
    <name type="scientific">Alcanivorax jadensis T9</name>
    <dbReference type="NCBI Taxonomy" id="1177181"/>
    <lineage>
        <taxon>Bacteria</taxon>
        <taxon>Pseudomonadati</taxon>
        <taxon>Pseudomonadota</taxon>
        <taxon>Gammaproteobacteria</taxon>
        <taxon>Oceanospirillales</taxon>
        <taxon>Alcanivoracaceae</taxon>
        <taxon>Alcanivorax</taxon>
    </lineage>
</organism>
<proteinExistence type="inferred from homology"/>
<dbReference type="RefSeq" id="WP_035244143.1">
    <property type="nucleotide sequence ID" value="NZ_ARXU01000001.1"/>
</dbReference>
<dbReference type="NCBIfam" id="NF005957">
    <property type="entry name" value="PRK08040.1"/>
    <property type="match status" value="1"/>
</dbReference>
<protein>
    <submittedName>
        <fullName evidence="3">Aspartate-semialdehyde dehydrogenase</fullName>
    </submittedName>
</protein>
<keyword evidence="4" id="KW-1185">Reference proteome</keyword>
<comment type="caution">
    <text evidence="3">The sequence shown here is derived from an EMBL/GenBank/DDBJ whole genome shotgun (WGS) entry which is preliminary data.</text>
</comment>
<dbReference type="CDD" id="cd18129">
    <property type="entry name" value="ASADH_C_USG1_like"/>
    <property type="match status" value="1"/>
</dbReference>